<dbReference type="Proteomes" id="UP001063166">
    <property type="component" value="Unassembled WGS sequence"/>
</dbReference>
<evidence type="ECO:0000313" key="2">
    <source>
        <dbReference type="Proteomes" id="UP001063166"/>
    </source>
</evidence>
<organism evidence="1 2">
    <name type="scientific">Lyophyllum shimeji</name>
    <name type="common">Hon-shimeji</name>
    <name type="synonym">Tricholoma shimeji</name>
    <dbReference type="NCBI Taxonomy" id="47721"/>
    <lineage>
        <taxon>Eukaryota</taxon>
        <taxon>Fungi</taxon>
        <taxon>Dikarya</taxon>
        <taxon>Basidiomycota</taxon>
        <taxon>Agaricomycotina</taxon>
        <taxon>Agaricomycetes</taxon>
        <taxon>Agaricomycetidae</taxon>
        <taxon>Agaricales</taxon>
        <taxon>Tricholomatineae</taxon>
        <taxon>Lyophyllaceae</taxon>
        <taxon>Lyophyllum</taxon>
    </lineage>
</organism>
<sequence>MRTTRLPGVGKRRPASSLSTCSLVVGPGLELEFSFVGESSDQEHVKIRQKTPIRWSLSLASKWTSRHHGAFRGVASD</sequence>
<dbReference type="EMBL" id="BRPK01000014">
    <property type="protein sequence ID" value="GLB43593.1"/>
    <property type="molecule type" value="Genomic_DNA"/>
</dbReference>
<dbReference type="OrthoDB" id="10564624at2759"/>
<gene>
    <name evidence="1" type="ORF">LshimejAT787_1401050</name>
</gene>
<dbReference type="AlphaFoldDB" id="A0A9P3PXW9"/>
<comment type="caution">
    <text evidence="1">The sequence shown here is derived from an EMBL/GenBank/DDBJ whole genome shotgun (WGS) entry which is preliminary data.</text>
</comment>
<name>A0A9P3PXW9_LYOSH</name>
<evidence type="ECO:0000313" key="1">
    <source>
        <dbReference type="EMBL" id="GLB43593.1"/>
    </source>
</evidence>
<proteinExistence type="predicted"/>
<protein>
    <submittedName>
        <fullName evidence="1">Uncharacterized protein</fullName>
    </submittedName>
</protein>
<keyword evidence="2" id="KW-1185">Reference proteome</keyword>
<accession>A0A9P3PXW9</accession>
<reference evidence="1" key="1">
    <citation type="submission" date="2022-07" db="EMBL/GenBank/DDBJ databases">
        <title>The genome of Lyophyllum shimeji provides insight into the initial evolution of ectomycorrhizal fungal genome.</title>
        <authorList>
            <person name="Kobayashi Y."/>
            <person name="Shibata T."/>
            <person name="Hirakawa H."/>
            <person name="Shigenobu S."/>
            <person name="Nishiyama T."/>
            <person name="Yamada A."/>
            <person name="Hasebe M."/>
            <person name="Kawaguchi M."/>
        </authorList>
    </citation>
    <scope>NUCLEOTIDE SEQUENCE</scope>
    <source>
        <strain evidence="1">AT787</strain>
    </source>
</reference>